<dbReference type="Pfam" id="PF00759">
    <property type="entry name" value="Glyco_hydro_9"/>
    <property type="match status" value="1"/>
</dbReference>
<dbReference type="InterPro" id="IPR012341">
    <property type="entry name" value="6hp_glycosidase-like_sf"/>
</dbReference>
<dbReference type="InterPro" id="IPR001701">
    <property type="entry name" value="Glyco_hydro_9"/>
</dbReference>
<evidence type="ECO:0000256" key="5">
    <source>
        <dbReference type="ARBA" id="ARBA00023277"/>
    </source>
</evidence>
<dbReference type="GO" id="GO:0008810">
    <property type="term" value="F:cellulase activity"/>
    <property type="evidence" value="ECO:0007669"/>
    <property type="project" value="UniProtKB-EC"/>
</dbReference>
<feature type="domain" description="Glycoside hydrolase family 9" evidence="10">
    <location>
        <begin position="97"/>
        <end position="179"/>
    </location>
</feature>
<dbReference type="Gene3D" id="1.50.10.10">
    <property type="match status" value="1"/>
</dbReference>
<evidence type="ECO:0000256" key="9">
    <source>
        <dbReference type="RuleBase" id="RU361166"/>
    </source>
</evidence>
<comment type="catalytic activity">
    <reaction evidence="1 9">
        <text>Endohydrolysis of (1-&gt;4)-beta-D-glucosidic linkages in cellulose, lichenin and cereal beta-D-glucans.</text>
        <dbReference type="EC" id="3.2.1.4"/>
    </reaction>
</comment>
<dbReference type="InterPro" id="IPR033126">
    <property type="entry name" value="Glyco_hydro_9_Asp/Glu_AS"/>
</dbReference>
<feature type="active site" evidence="8">
    <location>
        <position position="157"/>
    </location>
</feature>
<keyword evidence="7 8" id="KW-0624">Polysaccharide degradation</keyword>
<gene>
    <name evidence="11" type="ORF">CB5_LOCUS25348</name>
</gene>
<dbReference type="GO" id="GO:0030245">
    <property type="term" value="P:cellulose catabolic process"/>
    <property type="evidence" value="ECO:0007669"/>
    <property type="project" value="UniProtKB-KW"/>
</dbReference>
<organism evidence="11">
    <name type="scientific">Ananas comosus var. bracteatus</name>
    <name type="common">red pineapple</name>
    <dbReference type="NCBI Taxonomy" id="296719"/>
    <lineage>
        <taxon>Eukaryota</taxon>
        <taxon>Viridiplantae</taxon>
        <taxon>Streptophyta</taxon>
        <taxon>Embryophyta</taxon>
        <taxon>Tracheophyta</taxon>
        <taxon>Spermatophyta</taxon>
        <taxon>Magnoliopsida</taxon>
        <taxon>Liliopsida</taxon>
        <taxon>Poales</taxon>
        <taxon>Bromeliaceae</taxon>
        <taxon>Bromelioideae</taxon>
        <taxon>Ananas</taxon>
    </lineage>
</organism>
<sequence>MTLLIFSAGTTNLLVPVSSFPGWFDVQTKLCKSPICYIRKFLAHYLCQVYDLLKPHLHLWEHLGYTENIESLSQETGGLYSWRKPSENVLHGGLWAYGTHFPQRIHHRGSSLPSLASHPGHIGCQAGFQYFMSSNPNPNILTGAVVGGPDQNDAFSDDRSDYSRSEPATYINAPLVGTLAYLAGSYGSSV</sequence>
<evidence type="ECO:0000256" key="4">
    <source>
        <dbReference type="ARBA" id="ARBA00023001"/>
    </source>
</evidence>
<dbReference type="EC" id="3.2.1.4" evidence="9"/>
<feature type="active site" evidence="8">
    <location>
        <position position="166"/>
    </location>
</feature>
<evidence type="ECO:0000256" key="7">
    <source>
        <dbReference type="ARBA" id="ARBA00023326"/>
    </source>
</evidence>
<reference evidence="11" key="1">
    <citation type="submission" date="2020-07" db="EMBL/GenBank/DDBJ databases">
        <authorList>
            <person name="Lin J."/>
        </authorList>
    </citation>
    <scope>NUCLEOTIDE SEQUENCE</scope>
</reference>
<dbReference type="InterPro" id="IPR008928">
    <property type="entry name" value="6-hairpin_glycosidase_sf"/>
</dbReference>
<dbReference type="EMBL" id="LR862135">
    <property type="protein sequence ID" value="CAD1842137.1"/>
    <property type="molecule type" value="Genomic_DNA"/>
</dbReference>
<evidence type="ECO:0000313" key="11">
    <source>
        <dbReference type="EMBL" id="CAD1842137.1"/>
    </source>
</evidence>
<keyword evidence="3 8" id="KW-0378">Hydrolase</keyword>
<keyword evidence="6 8" id="KW-0326">Glycosidase</keyword>
<dbReference type="PANTHER" id="PTHR22298">
    <property type="entry name" value="ENDO-1,4-BETA-GLUCANASE"/>
    <property type="match status" value="1"/>
</dbReference>
<dbReference type="AlphaFoldDB" id="A0A6V7QGU8"/>
<keyword evidence="4 9" id="KW-0136">Cellulose degradation</keyword>
<evidence type="ECO:0000256" key="6">
    <source>
        <dbReference type="ARBA" id="ARBA00023295"/>
    </source>
</evidence>
<proteinExistence type="inferred from homology"/>
<keyword evidence="5 8" id="KW-0119">Carbohydrate metabolism</keyword>
<dbReference type="PROSITE" id="PS00698">
    <property type="entry name" value="GH9_3"/>
    <property type="match status" value="1"/>
</dbReference>
<evidence type="ECO:0000256" key="2">
    <source>
        <dbReference type="ARBA" id="ARBA00007072"/>
    </source>
</evidence>
<accession>A0A6V7QGU8</accession>
<name>A0A6V7QGU8_ANACO</name>
<evidence type="ECO:0000256" key="8">
    <source>
        <dbReference type="PROSITE-ProRule" id="PRU10060"/>
    </source>
</evidence>
<dbReference type="SUPFAM" id="SSF48208">
    <property type="entry name" value="Six-hairpin glycosidases"/>
    <property type="match status" value="1"/>
</dbReference>
<comment type="similarity">
    <text evidence="2 8 9">Belongs to the glycosyl hydrolase 9 (cellulase E) family.</text>
</comment>
<evidence type="ECO:0000259" key="10">
    <source>
        <dbReference type="Pfam" id="PF00759"/>
    </source>
</evidence>
<protein>
    <recommendedName>
        <fullName evidence="9">Endoglucanase</fullName>
        <ecNumber evidence="9">3.2.1.4</ecNumber>
    </recommendedName>
</protein>
<evidence type="ECO:0000256" key="3">
    <source>
        <dbReference type="ARBA" id="ARBA00022801"/>
    </source>
</evidence>
<evidence type="ECO:0000256" key="1">
    <source>
        <dbReference type="ARBA" id="ARBA00000966"/>
    </source>
</evidence>